<gene>
    <name evidence="5" type="ORF">E4U56_005386</name>
    <name evidence="4" type="ORF">E4U57_001528</name>
</gene>
<comment type="caution">
    <text evidence="5">The sequence shown here is derived from an EMBL/GenBank/DDBJ whole genome shotgun (WGS) entry which is preliminary data.</text>
</comment>
<feature type="transmembrane region" description="Helical" evidence="2">
    <location>
        <begin position="249"/>
        <end position="271"/>
    </location>
</feature>
<reference evidence="5 6" key="1">
    <citation type="journal article" date="2020" name="bioRxiv">
        <title>Whole genome comparisons of ergot fungi reveals the divergence and evolution of species within the genus Claviceps are the result of varying mechanisms driving genome evolution and host range expansion.</title>
        <authorList>
            <person name="Wyka S.A."/>
            <person name="Mondo S.J."/>
            <person name="Liu M."/>
            <person name="Dettman J."/>
            <person name="Nalam V."/>
            <person name="Broders K.D."/>
        </authorList>
    </citation>
    <scope>NUCLEOTIDE SEQUENCE</scope>
    <source>
        <strain evidence="5">CCC 1102</strain>
        <strain evidence="4 6">LM583</strain>
    </source>
</reference>
<keyword evidence="2" id="KW-0472">Membrane</keyword>
<keyword evidence="2" id="KW-0812">Transmembrane</keyword>
<evidence type="ECO:0000313" key="5">
    <source>
        <dbReference type="EMBL" id="KAG5973019.1"/>
    </source>
</evidence>
<proteinExistence type="predicted"/>
<name>A0A9P7MX32_9HYPO</name>
<keyword evidence="6" id="KW-1185">Reference proteome</keyword>
<sequence length="272" mass="27644">MRFSLVSFCLASQAVAHQSLYLNGRDFSAVSDSLSTIKSNIESLNAAVKTGDTDPAPLLKASNTLIQSIKQSKEKIDGSSELALTDAVKLTQPVQDMAKLSQDLVDNLKAMRGTIEKLGYCEAVRTQTSSINDGSQALIKSVVGKVPQEAQDIASQLSSGLVKILAQAQEDFSDKNCKNSAAGAAEPSGGAQHSSATTTGAPPATSAIGSKPPSSNVVYSTAAPETSCTPSASGTGGMIMSPTRTDSPVVSAGAVVFAPAGALALAAAILAV</sequence>
<evidence type="ECO:0000256" key="1">
    <source>
        <dbReference type="SAM" id="MobiDB-lite"/>
    </source>
</evidence>
<dbReference type="EMBL" id="SRPS01000038">
    <property type="protein sequence ID" value="KAG5973019.1"/>
    <property type="molecule type" value="Genomic_DNA"/>
</dbReference>
<evidence type="ECO:0000313" key="6">
    <source>
        <dbReference type="Proteomes" id="UP000742024"/>
    </source>
</evidence>
<dbReference type="Proteomes" id="UP000784919">
    <property type="component" value="Unassembled WGS sequence"/>
</dbReference>
<feature type="chain" id="PRO_5040486151" description="Cell wall protein" evidence="3">
    <location>
        <begin position="17"/>
        <end position="272"/>
    </location>
</feature>
<evidence type="ECO:0000313" key="4">
    <source>
        <dbReference type="EMBL" id="KAG5958035.1"/>
    </source>
</evidence>
<dbReference type="AlphaFoldDB" id="A0A9P7MX32"/>
<evidence type="ECO:0008006" key="8">
    <source>
        <dbReference type="Google" id="ProtNLM"/>
    </source>
</evidence>
<dbReference type="Gene3D" id="1.20.1280.140">
    <property type="match status" value="1"/>
</dbReference>
<dbReference type="PANTHER" id="PTHR38123:SF6">
    <property type="entry name" value="CELL WALL SERINE-THREONINE-RICH GALACTOMANNOPROTEIN MP1 (AFU_ORTHOLOGUE AFUA_4G03240)"/>
    <property type="match status" value="1"/>
</dbReference>
<accession>A0A9P7MX32</accession>
<feature type="signal peptide" evidence="3">
    <location>
        <begin position="1"/>
        <end position="16"/>
    </location>
</feature>
<protein>
    <recommendedName>
        <fullName evidence="8">Cell wall protein</fullName>
    </recommendedName>
</protein>
<evidence type="ECO:0000256" key="2">
    <source>
        <dbReference type="SAM" id="Phobius"/>
    </source>
</evidence>
<dbReference type="InterPro" id="IPR021054">
    <property type="entry name" value="Cell_wall_mannoprotein_1"/>
</dbReference>
<dbReference type="EMBL" id="SRPR01000156">
    <property type="protein sequence ID" value="KAG5958035.1"/>
    <property type="molecule type" value="Genomic_DNA"/>
</dbReference>
<feature type="compositionally biased region" description="Low complexity" evidence="1">
    <location>
        <begin position="180"/>
        <end position="207"/>
    </location>
</feature>
<dbReference type="GO" id="GO:0005576">
    <property type="term" value="C:extracellular region"/>
    <property type="evidence" value="ECO:0007669"/>
    <property type="project" value="TreeGrafter"/>
</dbReference>
<dbReference type="Pfam" id="PF12296">
    <property type="entry name" value="HsbA"/>
    <property type="match status" value="1"/>
</dbReference>
<evidence type="ECO:0000313" key="7">
    <source>
        <dbReference type="Proteomes" id="UP000784919"/>
    </source>
</evidence>
<evidence type="ECO:0000256" key="3">
    <source>
        <dbReference type="SAM" id="SignalP"/>
    </source>
</evidence>
<feature type="compositionally biased region" description="Polar residues" evidence="1">
    <location>
        <begin position="212"/>
        <end position="233"/>
    </location>
</feature>
<feature type="region of interest" description="Disordered" evidence="1">
    <location>
        <begin position="177"/>
        <end position="240"/>
    </location>
</feature>
<organism evidence="5 7">
    <name type="scientific">Claviceps arundinis</name>
    <dbReference type="NCBI Taxonomy" id="1623583"/>
    <lineage>
        <taxon>Eukaryota</taxon>
        <taxon>Fungi</taxon>
        <taxon>Dikarya</taxon>
        <taxon>Ascomycota</taxon>
        <taxon>Pezizomycotina</taxon>
        <taxon>Sordariomycetes</taxon>
        <taxon>Hypocreomycetidae</taxon>
        <taxon>Hypocreales</taxon>
        <taxon>Clavicipitaceae</taxon>
        <taxon>Claviceps</taxon>
    </lineage>
</organism>
<keyword evidence="2" id="KW-1133">Transmembrane helix</keyword>
<dbReference type="OrthoDB" id="2422134at2759"/>
<keyword evidence="3" id="KW-0732">Signal</keyword>
<dbReference type="Proteomes" id="UP000742024">
    <property type="component" value="Unassembled WGS sequence"/>
</dbReference>
<dbReference type="PANTHER" id="PTHR38123">
    <property type="entry name" value="CELL WALL SERINE-THREONINE-RICH GALACTOMANNOPROTEIN MP1 (AFU_ORTHOLOGUE AFUA_4G03240)"/>
    <property type="match status" value="1"/>
</dbReference>